<evidence type="ECO:0000313" key="3">
    <source>
        <dbReference type="Proteomes" id="UP000199518"/>
    </source>
</evidence>
<sequence>MSMGPLFRSVLLLLFLTLASQECRAMSVFSVLSGNDVGADRAWPAGLAEALQEKPRVTGHKSHHLSFDGSPRVIELYYKGDSSEFNSLLKQLKEIGHPQTAVWIYPEPGIIQSRPLFPVTNPASYDWVVRVIQTDKSLSKQQPNLQREAEMKIVVGIHLGSELTLKSIQIPLEFDVECGDDIAQFVRRHQQLQIKSRTAPQDSEK</sequence>
<evidence type="ECO:0000313" key="2">
    <source>
        <dbReference type="EMBL" id="SFH81882.1"/>
    </source>
</evidence>
<dbReference type="Proteomes" id="UP000199518">
    <property type="component" value="Unassembled WGS sequence"/>
</dbReference>
<protein>
    <submittedName>
        <fullName evidence="2">Uncharacterized protein</fullName>
    </submittedName>
</protein>
<feature type="signal peptide" evidence="1">
    <location>
        <begin position="1"/>
        <end position="25"/>
    </location>
</feature>
<accession>A0A1I3D584</accession>
<keyword evidence="3" id="KW-1185">Reference proteome</keyword>
<dbReference type="EMBL" id="FOQD01000003">
    <property type="protein sequence ID" value="SFH81882.1"/>
    <property type="molecule type" value="Genomic_DNA"/>
</dbReference>
<proteinExistence type="predicted"/>
<gene>
    <name evidence="2" type="ORF">SAMN05421753_10397</name>
</gene>
<evidence type="ECO:0000256" key="1">
    <source>
        <dbReference type="SAM" id="SignalP"/>
    </source>
</evidence>
<feature type="chain" id="PRO_5011469963" evidence="1">
    <location>
        <begin position="26"/>
        <end position="205"/>
    </location>
</feature>
<reference evidence="3" key="1">
    <citation type="submission" date="2016-10" db="EMBL/GenBank/DDBJ databases">
        <authorList>
            <person name="Varghese N."/>
            <person name="Submissions S."/>
        </authorList>
    </citation>
    <scope>NUCLEOTIDE SEQUENCE [LARGE SCALE GENOMIC DNA]</scope>
    <source>
        <strain evidence="3">DSM 26348</strain>
    </source>
</reference>
<dbReference type="AlphaFoldDB" id="A0A1I3D584"/>
<organism evidence="2 3">
    <name type="scientific">Planctomicrobium piriforme</name>
    <dbReference type="NCBI Taxonomy" id="1576369"/>
    <lineage>
        <taxon>Bacteria</taxon>
        <taxon>Pseudomonadati</taxon>
        <taxon>Planctomycetota</taxon>
        <taxon>Planctomycetia</taxon>
        <taxon>Planctomycetales</taxon>
        <taxon>Planctomycetaceae</taxon>
        <taxon>Planctomicrobium</taxon>
    </lineage>
</organism>
<name>A0A1I3D584_9PLAN</name>
<dbReference type="STRING" id="1576369.SAMN05421753_10397"/>
<keyword evidence="1" id="KW-0732">Signal</keyword>